<keyword evidence="1" id="KW-0472">Membrane</keyword>
<feature type="transmembrane region" description="Helical" evidence="1">
    <location>
        <begin position="103"/>
        <end position="128"/>
    </location>
</feature>
<evidence type="ECO:0000313" key="2">
    <source>
        <dbReference type="EMBL" id="MCV9888760.1"/>
    </source>
</evidence>
<evidence type="ECO:0000313" key="3">
    <source>
        <dbReference type="Proteomes" id="UP001526147"/>
    </source>
</evidence>
<dbReference type="EMBL" id="JAOYEY010000051">
    <property type="protein sequence ID" value="MCV9888760.1"/>
    <property type="molecule type" value="Genomic_DNA"/>
</dbReference>
<keyword evidence="3" id="KW-1185">Reference proteome</keyword>
<feature type="transmembrane region" description="Helical" evidence="1">
    <location>
        <begin position="167"/>
        <end position="188"/>
    </location>
</feature>
<protein>
    <submittedName>
        <fullName evidence="2">DUF624 domain-containing protein</fullName>
    </submittedName>
</protein>
<name>A0ABT3DNX0_9BACI</name>
<proteinExistence type="predicted"/>
<dbReference type="InterPro" id="IPR006938">
    <property type="entry name" value="DUF624"/>
</dbReference>
<feature type="transmembrane region" description="Helical" evidence="1">
    <location>
        <begin position="20"/>
        <end position="46"/>
    </location>
</feature>
<comment type="caution">
    <text evidence="2">The sequence shown here is derived from an EMBL/GenBank/DDBJ whole genome shotgun (WGS) entry which is preliminary data.</text>
</comment>
<keyword evidence="1" id="KW-1133">Transmembrane helix</keyword>
<dbReference type="Pfam" id="PF04854">
    <property type="entry name" value="DUF624"/>
    <property type="match status" value="1"/>
</dbReference>
<keyword evidence="1" id="KW-0812">Transmembrane</keyword>
<gene>
    <name evidence="2" type="ORF">OIH86_24190</name>
</gene>
<evidence type="ECO:0000256" key="1">
    <source>
        <dbReference type="SAM" id="Phobius"/>
    </source>
</evidence>
<reference evidence="2 3" key="1">
    <citation type="submission" date="2022-10" db="EMBL/GenBank/DDBJ databases">
        <title>Draft genome assembly of moderately radiation resistant bacterium Metabacillus halosaccharovorans.</title>
        <authorList>
            <person name="Pal S."/>
            <person name="Gopinathan A."/>
        </authorList>
    </citation>
    <scope>NUCLEOTIDE SEQUENCE [LARGE SCALE GENOMIC DNA]</scope>
    <source>
        <strain evidence="2 3">VITHBRA001</strain>
    </source>
</reference>
<accession>A0ABT3DNX0</accession>
<organism evidence="2 3">
    <name type="scientific">Metabacillus halosaccharovorans</name>
    <dbReference type="NCBI Taxonomy" id="930124"/>
    <lineage>
        <taxon>Bacteria</taxon>
        <taxon>Bacillati</taxon>
        <taxon>Bacillota</taxon>
        <taxon>Bacilli</taxon>
        <taxon>Bacillales</taxon>
        <taxon>Bacillaceae</taxon>
        <taxon>Metabacillus</taxon>
    </lineage>
</organism>
<dbReference type="Proteomes" id="UP001526147">
    <property type="component" value="Unassembled WGS sequence"/>
</dbReference>
<dbReference type="RefSeq" id="WP_264144796.1">
    <property type="nucleotide sequence ID" value="NZ_JAOYEY010000051.1"/>
</dbReference>
<feature type="transmembrane region" description="Helical" evidence="1">
    <location>
        <begin position="74"/>
        <end position="91"/>
    </location>
</feature>
<feature type="transmembrane region" description="Helical" evidence="1">
    <location>
        <begin position="140"/>
        <end position="161"/>
    </location>
</feature>
<sequence length="202" mass="23066">MNDLNNRLLNTINTIVDYFLLNVLWVVASIPLVTIFPATAAMFGVVRKRQLQKETNGIFKSFYLQFKDHFKQSILLSIVWAIFGAFLYVDYRIISPESSTFQFILYVLLIIGLILFASITIYLFPIMVHFELNWKNVVRNAFFFSLINPILTILIIILIGIGGALLYAFPVSIFIVGSFLASIVYNLCQNMFNQVMVKNGAN</sequence>